<evidence type="ECO:0000313" key="1">
    <source>
        <dbReference type="EMBL" id="GAH70215.1"/>
    </source>
</evidence>
<proteinExistence type="predicted"/>
<name>X1ILT3_9ZZZZ</name>
<comment type="caution">
    <text evidence="1">The sequence shown here is derived from an EMBL/GenBank/DDBJ whole genome shotgun (WGS) entry which is preliminary data.</text>
</comment>
<gene>
    <name evidence="1" type="ORF">S03H2_54875</name>
</gene>
<organism evidence="1">
    <name type="scientific">marine sediment metagenome</name>
    <dbReference type="NCBI Taxonomy" id="412755"/>
    <lineage>
        <taxon>unclassified sequences</taxon>
        <taxon>metagenomes</taxon>
        <taxon>ecological metagenomes</taxon>
    </lineage>
</organism>
<sequence>MTDKGIRVVIFDGDEDIESWVVDDWDLDNTATIDLFVSTLKAVIRFLRACKNDQD</sequence>
<dbReference type="AlphaFoldDB" id="X1ILT3"/>
<reference evidence="1" key="1">
    <citation type="journal article" date="2014" name="Front. Microbiol.">
        <title>High frequency of phylogenetically diverse reductive dehalogenase-homologous genes in deep subseafloor sedimentary metagenomes.</title>
        <authorList>
            <person name="Kawai M."/>
            <person name="Futagami T."/>
            <person name="Toyoda A."/>
            <person name="Takaki Y."/>
            <person name="Nishi S."/>
            <person name="Hori S."/>
            <person name="Arai W."/>
            <person name="Tsubouchi T."/>
            <person name="Morono Y."/>
            <person name="Uchiyama I."/>
            <person name="Ito T."/>
            <person name="Fujiyama A."/>
            <person name="Inagaki F."/>
            <person name="Takami H."/>
        </authorList>
    </citation>
    <scope>NUCLEOTIDE SEQUENCE</scope>
    <source>
        <strain evidence="1">Expedition CK06-06</strain>
    </source>
</reference>
<accession>X1ILT3</accession>
<protein>
    <submittedName>
        <fullName evidence="1">Uncharacterized protein</fullName>
    </submittedName>
</protein>
<dbReference type="EMBL" id="BARU01035017">
    <property type="protein sequence ID" value="GAH70215.1"/>
    <property type="molecule type" value="Genomic_DNA"/>
</dbReference>